<gene>
    <name evidence="2" type="ORF">BTN49_0923</name>
</gene>
<sequence length="52" mass="6071">MDRCLWIDVATIKEWHCPKHPGHCSREFIFSDTSIKTELMVKGIFKLPLRGV</sequence>
<name>A0A2A5T583_9GAMM</name>
<dbReference type="InterPro" id="IPR025668">
    <property type="entry name" value="Tnp_DDE_dom"/>
</dbReference>
<protein>
    <submittedName>
        <fullName evidence="2">Mobile element protein</fullName>
    </submittedName>
</protein>
<evidence type="ECO:0000313" key="2">
    <source>
        <dbReference type="EMBL" id="PCS23327.1"/>
    </source>
</evidence>
<keyword evidence="3" id="KW-1185">Reference proteome</keyword>
<accession>A0A2A5T583</accession>
<dbReference type="EMBL" id="NBYY01000010">
    <property type="protein sequence ID" value="PCS23327.1"/>
    <property type="molecule type" value="Genomic_DNA"/>
</dbReference>
<dbReference type="Proteomes" id="UP000219020">
    <property type="component" value="Unassembled WGS sequence"/>
</dbReference>
<comment type="caution">
    <text evidence="2">The sequence shown here is derived from an EMBL/GenBank/DDBJ whole genome shotgun (WGS) entry which is preliminary data.</text>
</comment>
<evidence type="ECO:0000313" key="3">
    <source>
        <dbReference type="Proteomes" id="UP000219020"/>
    </source>
</evidence>
<organism evidence="2 3">
    <name type="scientific">Candidatus Enterovibrio escicola</name>
    <dbReference type="NCBI Taxonomy" id="1927127"/>
    <lineage>
        <taxon>Bacteria</taxon>
        <taxon>Pseudomonadati</taxon>
        <taxon>Pseudomonadota</taxon>
        <taxon>Gammaproteobacteria</taxon>
        <taxon>Vibrionales</taxon>
        <taxon>Vibrionaceae</taxon>
        <taxon>Enterovibrio</taxon>
    </lineage>
</organism>
<proteinExistence type="predicted"/>
<dbReference type="Pfam" id="PF13737">
    <property type="entry name" value="DDE_Tnp_1_5"/>
    <property type="match status" value="1"/>
</dbReference>
<dbReference type="AlphaFoldDB" id="A0A2A5T583"/>
<feature type="domain" description="Transposase DDE" evidence="1">
    <location>
        <begin position="4"/>
        <end position="51"/>
    </location>
</feature>
<evidence type="ECO:0000259" key="1">
    <source>
        <dbReference type="Pfam" id="PF13737"/>
    </source>
</evidence>
<reference evidence="3" key="1">
    <citation type="submission" date="2017-04" db="EMBL/GenBank/DDBJ databases">
        <title>Genome evolution of the luminous symbionts of deep sea anglerfish.</title>
        <authorList>
            <person name="Hendry T.A."/>
        </authorList>
    </citation>
    <scope>NUCLEOTIDE SEQUENCE [LARGE SCALE GENOMIC DNA]</scope>
</reference>